<dbReference type="AlphaFoldDB" id="A0A0C3IBM1"/>
<reference evidence="1 2" key="1">
    <citation type="submission" date="2014-04" db="EMBL/GenBank/DDBJ databases">
        <authorList>
            <consortium name="DOE Joint Genome Institute"/>
            <person name="Kuo A."/>
            <person name="Kohler A."/>
            <person name="Costa M.D."/>
            <person name="Nagy L.G."/>
            <person name="Floudas D."/>
            <person name="Copeland A."/>
            <person name="Barry K.W."/>
            <person name="Cichocki N."/>
            <person name="Veneault-Fourrey C."/>
            <person name="LaButti K."/>
            <person name="Lindquist E.A."/>
            <person name="Lipzen A."/>
            <person name="Lundell T."/>
            <person name="Morin E."/>
            <person name="Murat C."/>
            <person name="Sun H."/>
            <person name="Tunlid A."/>
            <person name="Henrissat B."/>
            <person name="Grigoriev I.V."/>
            <person name="Hibbett D.S."/>
            <person name="Martin F."/>
            <person name="Nordberg H.P."/>
            <person name="Cantor M.N."/>
            <person name="Hua S.X."/>
        </authorList>
    </citation>
    <scope>NUCLEOTIDE SEQUENCE [LARGE SCALE GENOMIC DNA]</scope>
    <source>
        <strain evidence="1 2">Marx 270</strain>
    </source>
</reference>
<dbReference type="InParanoid" id="A0A0C3IBM1"/>
<dbReference type="HOGENOM" id="CLU_191666_1_0_1"/>
<feature type="non-terminal residue" evidence="1">
    <location>
        <position position="1"/>
    </location>
</feature>
<organism evidence="1 2">
    <name type="scientific">Pisolithus tinctorius Marx 270</name>
    <dbReference type="NCBI Taxonomy" id="870435"/>
    <lineage>
        <taxon>Eukaryota</taxon>
        <taxon>Fungi</taxon>
        <taxon>Dikarya</taxon>
        <taxon>Basidiomycota</taxon>
        <taxon>Agaricomycotina</taxon>
        <taxon>Agaricomycetes</taxon>
        <taxon>Agaricomycetidae</taxon>
        <taxon>Boletales</taxon>
        <taxon>Sclerodermatineae</taxon>
        <taxon>Pisolithaceae</taxon>
        <taxon>Pisolithus</taxon>
    </lineage>
</organism>
<sequence>YDSWTTLMPTIIEPYLQYSTETIRKPLVGCDTPISGCHGHCNLKHSSLLCLYFNCVSLTITFFH</sequence>
<proteinExistence type="predicted"/>
<dbReference type="EMBL" id="KN832097">
    <property type="protein sequence ID" value="KIN94457.1"/>
    <property type="molecule type" value="Genomic_DNA"/>
</dbReference>
<reference evidence="2" key="2">
    <citation type="submission" date="2015-01" db="EMBL/GenBank/DDBJ databases">
        <title>Evolutionary Origins and Diversification of the Mycorrhizal Mutualists.</title>
        <authorList>
            <consortium name="DOE Joint Genome Institute"/>
            <consortium name="Mycorrhizal Genomics Consortium"/>
            <person name="Kohler A."/>
            <person name="Kuo A."/>
            <person name="Nagy L.G."/>
            <person name="Floudas D."/>
            <person name="Copeland A."/>
            <person name="Barry K.W."/>
            <person name="Cichocki N."/>
            <person name="Veneault-Fourrey C."/>
            <person name="LaButti K."/>
            <person name="Lindquist E.A."/>
            <person name="Lipzen A."/>
            <person name="Lundell T."/>
            <person name="Morin E."/>
            <person name="Murat C."/>
            <person name="Riley R."/>
            <person name="Ohm R."/>
            <person name="Sun H."/>
            <person name="Tunlid A."/>
            <person name="Henrissat B."/>
            <person name="Grigoriev I.V."/>
            <person name="Hibbett D.S."/>
            <person name="Martin F."/>
        </authorList>
    </citation>
    <scope>NUCLEOTIDE SEQUENCE [LARGE SCALE GENOMIC DNA]</scope>
    <source>
        <strain evidence="2">Marx 270</strain>
    </source>
</reference>
<dbReference type="Proteomes" id="UP000054217">
    <property type="component" value="Unassembled WGS sequence"/>
</dbReference>
<name>A0A0C3IBM1_PISTI</name>
<dbReference type="OrthoDB" id="2691413at2759"/>
<protein>
    <submittedName>
        <fullName evidence="1">Uncharacterized protein</fullName>
    </submittedName>
</protein>
<evidence type="ECO:0000313" key="2">
    <source>
        <dbReference type="Proteomes" id="UP000054217"/>
    </source>
</evidence>
<gene>
    <name evidence="1" type="ORF">M404DRAFT_168200</name>
</gene>
<accession>A0A0C3IBM1</accession>
<keyword evidence="2" id="KW-1185">Reference proteome</keyword>
<evidence type="ECO:0000313" key="1">
    <source>
        <dbReference type="EMBL" id="KIN94457.1"/>
    </source>
</evidence>